<accession>C0E8T3</accession>
<gene>
    <name evidence="1" type="ORF">CLOSTMETH_00228</name>
</gene>
<protein>
    <submittedName>
        <fullName evidence="1">Uncharacterized protein</fullName>
    </submittedName>
</protein>
<keyword evidence="2" id="KW-1185">Reference proteome</keyword>
<sequence>SGYDYYPLCAKKQTQHNMDGSARSKIRGEANWDCQYMDENQFFHRLVPIGALDLKLRNNTQHSSAAGLVFYNNVEIMNYC</sequence>
<evidence type="ECO:0000313" key="1">
    <source>
        <dbReference type="EMBL" id="EEG32139.1"/>
    </source>
</evidence>
<reference evidence="1 2" key="1">
    <citation type="submission" date="2009-01" db="EMBL/GenBank/DDBJ databases">
        <authorList>
            <person name="Fulton L."/>
            <person name="Clifton S."/>
            <person name="Fulton B."/>
            <person name="Xu J."/>
            <person name="Minx P."/>
            <person name="Pepin K.H."/>
            <person name="Johnson M."/>
            <person name="Bhonagiri V."/>
            <person name="Nash W.E."/>
            <person name="Mardis E.R."/>
            <person name="Wilson R.K."/>
        </authorList>
    </citation>
    <scope>NUCLEOTIDE SEQUENCE [LARGE SCALE GENOMIC DNA]</scope>
    <source>
        <strain evidence="1 2">DSM 5476</strain>
    </source>
</reference>
<dbReference type="EMBL" id="ACEC01000009">
    <property type="protein sequence ID" value="EEG32139.1"/>
    <property type="molecule type" value="Genomic_DNA"/>
</dbReference>
<dbReference type="HOGENOM" id="CLU_2595316_0_0_9"/>
<evidence type="ECO:0000313" key="2">
    <source>
        <dbReference type="Proteomes" id="UP000003340"/>
    </source>
</evidence>
<dbReference type="Proteomes" id="UP000003340">
    <property type="component" value="Unassembled WGS sequence"/>
</dbReference>
<comment type="caution">
    <text evidence="1">The sequence shown here is derived from an EMBL/GenBank/DDBJ whole genome shotgun (WGS) entry which is preliminary data.</text>
</comment>
<organism evidence="1 2">
    <name type="scientific">[Clostridium] methylpentosum DSM 5476</name>
    <dbReference type="NCBI Taxonomy" id="537013"/>
    <lineage>
        <taxon>Bacteria</taxon>
        <taxon>Bacillati</taxon>
        <taxon>Bacillota</taxon>
        <taxon>Clostridia</taxon>
        <taxon>Eubacteriales</taxon>
        <taxon>Oscillospiraceae</taxon>
        <taxon>Oscillospiraceae incertae sedis</taxon>
    </lineage>
</organism>
<dbReference type="AlphaFoldDB" id="C0E8T3"/>
<reference evidence="1 2" key="2">
    <citation type="submission" date="2009-02" db="EMBL/GenBank/DDBJ databases">
        <title>Draft genome sequence of Clostridium methylpentosum (DSM 5476).</title>
        <authorList>
            <person name="Sudarsanam P."/>
            <person name="Ley R."/>
            <person name="Guruge J."/>
            <person name="Turnbaugh P.J."/>
            <person name="Mahowald M."/>
            <person name="Liep D."/>
            <person name="Gordon J."/>
        </authorList>
    </citation>
    <scope>NUCLEOTIDE SEQUENCE [LARGE SCALE GENOMIC DNA]</scope>
    <source>
        <strain evidence="1 2">DSM 5476</strain>
    </source>
</reference>
<feature type="non-terminal residue" evidence="1">
    <location>
        <position position="1"/>
    </location>
</feature>
<proteinExistence type="predicted"/>
<name>C0E8T3_9FIRM</name>